<reference evidence="6 7" key="1">
    <citation type="journal article" date="2022" name="bioRxiv">
        <title>Genomics of Preaxostyla Flagellates Illuminates Evolutionary Transitions and the Path Towards Mitochondrial Loss.</title>
        <authorList>
            <person name="Novak L.V.F."/>
            <person name="Treitli S.C."/>
            <person name="Pyrih J."/>
            <person name="Halakuc P."/>
            <person name="Pipaliya S.V."/>
            <person name="Vacek V."/>
            <person name="Brzon O."/>
            <person name="Soukal P."/>
            <person name="Eme L."/>
            <person name="Dacks J.B."/>
            <person name="Karnkowska A."/>
            <person name="Elias M."/>
            <person name="Hampl V."/>
        </authorList>
    </citation>
    <scope>NUCLEOTIDE SEQUENCE [LARGE SCALE GENOMIC DNA]</scope>
    <source>
        <strain evidence="6">NAU3</strain>
        <tissue evidence="6">Gut</tissue>
    </source>
</reference>
<sequence>MDYADSLLNMYKQCKTLPQGEILKLLKQGQELLSQSPNIVIVPRRKGVKVSAIGDLHGQFYDLLHIFETFGYPSSEHIYIFNGDYVDRGSFGCEIFTYLLAVKIAQPDHLILLRGNHESERCTTIYGFKNEVFDKYSQSVYSAFIDTFHTLPLAAVVHDTIFVVHGGLFDRPNVTLDDINKVNRFCEIGDEGGELLMAQMTWADPMDAPGSQSLIRSFGTKFGPDITERFLKENKLELVVRSHQVREEGHSVQHHGQLITLFSAPSYCGESNQGCVFDMIPTETSTEFRFTKFHTSSFPEAKFYIPLPNNSTTNMK</sequence>
<evidence type="ECO:0000259" key="5">
    <source>
        <dbReference type="PROSITE" id="PS00125"/>
    </source>
</evidence>
<dbReference type="InterPro" id="IPR051134">
    <property type="entry name" value="PPP_phosphatase"/>
</dbReference>
<dbReference type="InterPro" id="IPR006186">
    <property type="entry name" value="Ser/Thr-sp_prot-phosphatase"/>
</dbReference>
<dbReference type="InterPro" id="IPR004843">
    <property type="entry name" value="Calcineurin-like_PHP"/>
</dbReference>
<dbReference type="Pfam" id="PF00149">
    <property type="entry name" value="Metallophos"/>
    <property type="match status" value="1"/>
</dbReference>
<comment type="caution">
    <text evidence="6">The sequence shown here is derived from an EMBL/GenBank/DDBJ whole genome shotgun (WGS) entry which is preliminary data.</text>
</comment>
<dbReference type="PROSITE" id="PS00125">
    <property type="entry name" value="SER_THR_PHOSPHATASE"/>
    <property type="match status" value="1"/>
</dbReference>
<dbReference type="Proteomes" id="UP001281761">
    <property type="component" value="Unassembled WGS sequence"/>
</dbReference>
<dbReference type="SUPFAM" id="SSF56300">
    <property type="entry name" value="Metallo-dependent phosphatases"/>
    <property type="match status" value="1"/>
</dbReference>
<evidence type="ECO:0000313" key="7">
    <source>
        <dbReference type="Proteomes" id="UP001281761"/>
    </source>
</evidence>
<dbReference type="SMART" id="SM00156">
    <property type="entry name" value="PP2Ac"/>
    <property type="match status" value="1"/>
</dbReference>
<dbReference type="Gene3D" id="3.60.21.10">
    <property type="match status" value="1"/>
</dbReference>
<dbReference type="EMBL" id="JARBJD010000039">
    <property type="protein sequence ID" value="KAK2958239.1"/>
    <property type="molecule type" value="Genomic_DNA"/>
</dbReference>
<dbReference type="PANTHER" id="PTHR45668">
    <property type="entry name" value="SERINE/THREONINE-PROTEIN PHOSPHATASE 5-RELATED"/>
    <property type="match status" value="1"/>
</dbReference>
<keyword evidence="7" id="KW-1185">Reference proteome</keyword>
<dbReference type="PRINTS" id="PR00114">
    <property type="entry name" value="STPHPHTASE"/>
</dbReference>
<accession>A0ABQ9Y3I9</accession>
<dbReference type="EC" id="3.1.3.16" evidence="4"/>
<evidence type="ECO:0000313" key="6">
    <source>
        <dbReference type="EMBL" id="KAK2958239.1"/>
    </source>
</evidence>
<comment type="cofactor">
    <cofactor evidence="1">
        <name>Mn(2+)</name>
        <dbReference type="ChEBI" id="CHEBI:29035"/>
    </cofactor>
</comment>
<evidence type="ECO:0000256" key="1">
    <source>
        <dbReference type="ARBA" id="ARBA00001936"/>
    </source>
</evidence>
<dbReference type="GO" id="GO:0004722">
    <property type="term" value="F:protein serine/threonine phosphatase activity"/>
    <property type="evidence" value="ECO:0007669"/>
    <property type="project" value="UniProtKB-EC"/>
</dbReference>
<proteinExistence type="inferred from homology"/>
<evidence type="ECO:0000256" key="4">
    <source>
        <dbReference type="RuleBase" id="RU004273"/>
    </source>
</evidence>
<dbReference type="InterPro" id="IPR029052">
    <property type="entry name" value="Metallo-depent_PP-like"/>
</dbReference>
<evidence type="ECO:0000256" key="2">
    <source>
        <dbReference type="ARBA" id="ARBA00022723"/>
    </source>
</evidence>
<gene>
    <name evidence="6" type="ORF">BLNAU_6726</name>
</gene>
<keyword evidence="2" id="KW-0479">Metal-binding</keyword>
<name>A0ABQ9Y3I9_9EUKA</name>
<keyword evidence="3" id="KW-0464">Manganese</keyword>
<evidence type="ECO:0000256" key="3">
    <source>
        <dbReference type="ARBA" id="ARBA00023211"/>
    </source>
</evidence>
<keyword evidence="4 6" id="KW-0378">Hydrolase</keyword>
<protein>
    <recommendedName>
        <fullName evidence="4">Serine/threonine-protein phosphatase</fullName>
        <ecNumber evidence="4">3.1.3.16</ecNumber>
    </recommendedName>
</protein>
<dbReference type="PANTHER" id="PTHR45668:SF5">
    <property type="entry name" value="SERINE_THREONINE-PROTEIN PHOSPHATASE 5"/>
    <property type="match status" value="1"/>
</dbReference>
<feature type="domain" description="Serine/threonine specific protein phosphatases" evidence="5">
    <location>
        <begin position="113"/>
        <end position="118"/>
    </location>
</feature>
<organism evidence="6 7">
    <name type="scientific">Blattamonas nauphoetae</name>
    <dbReference type="NCBI Taxonomy" id="2049346"/>
    <lineage>
        <taxon>Eukaryota</taxon>
        <taxon>Metamonada</taxon>
        <taxon>Preaxostyla</taxon>
        <taxon>Oxymonadida</taxon>
        <taxon>Blattamonas</taxon>
    </lineage>
</organism>
<comment type="catalytic activity">
    <reaction evidence="4">
        <text>O-phospho-L-threonyl-[protein] + H2O = L-threonyl-[protein] + phosphate</text>
        <dbReference type="Rhea" id="RHEA:47004"/>
        <dbReference type="Rhea" id="RHEA-COMP:11060"/>
        <dbReference type="Rhea" id="RHEA-COMP:11605"/>
        <dbReference type="ChEBI" id="CHEBI:15377"/>
        <dbReference type="ChEBI" id="CHEBI:30013"/>
        <dbReference type="ChEBI" id="CHEBI:43474"/>
        <dbReference type="ChEBI" id="CHEBI:61977"/>
        <dbReference type="EC" id="3.1.3.16"/>
    </reaction>
</comment>
<comment type="similarity">
    <text evidence="4">Belongs to the PPP phosphatase family.</text>
</comment>